<dbReference type="NCBIfam" id="TIGR00369">
    <property type="entry name" value="unchar_dom_1"/>
    <property type="match status" value="1"/>
</dbReference>
<dbReference type="AlphaFoldDB" id="A0A376GGL7"/>
<dbReference type="PANTHER" id="PTHR21660">
    <property type="entry name" value="THIOESTERASE SUPERFAMILY MEMBER-RELATED"/>
    <property type="match status" value="1"/>
</dbReference>
<dbReference type="CDD" id="cd03443">
    <property type="entry name" value="PaaI_thioesterase"/>
    <property type="match status" value="1"/>
</dbReference>
<dbReference type="Pfam" id="PF03061">
    <property type="entry name" value="4HBT"/>
    <property type="match status" value="1"/>
</dbReference>
<dbReference type="GO" id="GO:0047617">
    <property type="term" value="F:fatty acyl-CoA hydrolase activity"/>
    <property type="evidence" value="ECO:0007669"/>
    <property type="project" value="InterPro"/>
</dbReference>
<evidence type="ECO:0000259" key="3">
    <source>
        <dbReference type="Pfam" id="PF03061"/>
    </source>
</evidence>
<gene>
    <name evidence="4" type="ORF">NCTC13456_02557</name>
</gene>
<protein>
    <submittedName>
        <fullName evidence="4">Uncharacterized protein, possibly involved in aromatic compounds catabolism</fullName>
    </submittedName>
</protein>
<dbReference type="InterPro" id="IPR039298">
    <property type="entry name" value="ACOT13"/>
</dbReference>
<dbReference type="Proteomes" id="UP000254737">
    <property type="component" value="Unassembled WGS sequence"/>
</dbReference>
<accession>A0A376GGL7</accession>
<comment type="similarity">
    <text evidence="1">Belongs to the thioesterase PaaI family.</text>
</comment>
<dbReference type="InterPro" id="IPR029069">
    <property type="entry name" value="HotDog_dom_sf"/>
</dbReference>
<evidence type="ECO:0000313" key="4">
    <source>
        <dbReference type="EMBL" id="STD58928.1"/>
    </source>
</evidence>
<dbReference type="OrthoDB" id="32575at2"/>
<dbReference type="Gene3D" id="3.10.129.10">
    <property type="entry name" value="Hotdog Thioesterase"/>
    <property type="match status" value="1"/>
</dbReference>
<proteinExistence type="inferred from homology"/>
<dbReference type="InterPro" id="IPR006683">
    <property type="entry name" value="Thioestr_dom"/>
</dbReference>
<feature type="domain" description="Thioesterase" evidence="3">
    <location>
        <begin position="53"/>
        <end position="127"/>
    </location>
</feature>
<evidence type="ECO:0000256" key="1">
    <source>
        <dbReference type="ARBA" id="ARBA00008324"/>
    </source>
</evidence>
<dbReference type="SUPFAM" id="SSF54637">
    <property type="entry name" value="Thioesterase/thiol ester dehydrase-isomerase"/>
    <property type="match status" value="1"/>
</dbReference>
<evidence type="ECO:0000256" key="2">
    <source>
        <dbReference type="ARBA" id="ARBA00022801"/>
    </source>
</evidence>
<dbReference type="RefSeq" id="WP_038331282.1">
    <property type="nucleotide sequence ID" value="NZ_JSYQ01000003.1"/>
</dbReference>
<reference evidence="4 5" key="1">
    <citation type="submission" date="2018-06" db="EMBL/GenBank/DDBJ databases">
        <authorList>
            <consortium name="Pathogen Informatics"/>
            <person name="Doyle S."/>
        </authorList>
    </citation>
    <scope>NUCLEOTIDE SEQUENCE [LARGE SCALE GENOMIC DNA]</scope>
    <source>
        <strain evidence="4 5">NCTC13456</strain>
    </source>
</reference>
<name>A0A376GGL7_9FLAO</name>
<organism evidence="4 5">
    <name type="scientific">Empedobacter falsenii</name>
    <dbReference type="NCBI Taxonomy" id="343874"/>
    <lineage>
        <taxon>Bacteria</taxon>
        <taxon>Pseudomonadati</taxon>
        <taxon>Bacteroidota</taxon>
        <taxon>Flavobacteriia</taxon>
        <taxon>Flavobacteriales</taxon>
        <taxon>Weeksellaceae</taxon>
        <taxon>Empedobacter</taxon>
    </lineage>
</organism>
<dbReference type="InterPro" id="IPR003736">
    <property type="entry name" value="PAAI_dom"/>
</dbReference>
<dbReference type="EMBL" id="UFXS01000001">
    <property type="protein sequence ID" value="STD58928.1"/>
    <property type="molecule type" value="Genomic_DNA"/>
</dbReference>
<evidence type="ECO:0000313" key="5">
    <source>
        <dbReference type="Proteomes" id="UP000254737"/>
    </source>
</evidence>
<keyword evidence="2" id="KW-0378">Hydrolase</keyword>
<dbReference type="STRING" id="343874.GCA_000805695_01984"/>
<sequence length="143" mass="16070">MTPIELLQSYKGKVFDISPSPFTKWLAPTVIDASEGRIVFEFTVRPEWLNPMHNIHGGVTAAIIDDVIGTMMFSLGEDSFYTTINNTIDYFSVAKAGDKITAETKIIKKGKQFVHAECEIWNPDHTRMIARGTSNLFKTSLQK</sequence>
<dbReference type="PANTHER" id="PTHR21660:SF1">
    <property type="entry name" value="ACYL-COENZYME A THIOESTERASE 13"/>
    <property type="match status" value="1"/>
</dbReference>